<organism evidence="2 3">
    <name type="scientific">Spiribacter salinus</name>
    <dbReference type="NCBI Taxonomy" id="1335746"/>
    <lineage>
        <taxon>Bacteria</taxon>
        <taxon>Pseudomonadati</taxon>
        <taxon>Pseudomonadota</taxon>
        <taxon>Gammaproteobacteria</taxon>
        <taxon>Chromatiales</taxon>
        <taxon>Ectothiorhodospiraceae</taxon>
        <taxon>Spiribacter</taxon>
    </lineage>
</organism>
<dbReference type="CDD" id="cd01125">
    <property type="entry name" value="RepA_RSF1010_like"/>
    <property type="match status" value="1"/>
</dbReference>
<dbReference type="SUPFAM" id="SSF52540">
    <property type="entry name" value="P-loop containing nucleoside triphosphate hydrolases"/>
    <property type="match status" value="1"/>
</dbReference>
<comment type="caution">
    <text evidence="2">The sequence shown here is derived from an EMBL/GenBank/DDBJ whole genome shotgun (WGS) entry which is preliminary data.</text>
</comment>
<reference evidence="2 3" key="1">
    <citation type="submission" date="2019-06" db="EMBL/GenBank/DDBJ databases">
        <title>Metagenome assembled Genome of Spiribacter salinus SL48-SHIP from the microbial mat of Salt Lake 48 (Novosibirsk region, Russia).</title>
        <authorList>
            <person name="Shipova A."/>
            <person name="Rozanov A.S."/>
            <person name="Bryanskaya A.V."/>
            <person name="Peltek S.E."/>
        </authorList>
    </citation>
    <scope>NUCLEOTIDE SEQUENCE [LARGE SCALE GENOMIC DNA]</scope>
    <source>
        <strain evidence="2">SL48-SHIP-2</strain>
    </source>
</reference>
<dbReference type="EMBL" id="VIFK01000466">
    <property type="protein sequence ID" value="TQE93494.1"/>
    <property type="molecule type" value="Genomic_DNA"/>
</dbReference>
<evidence type="ECO:0000313" key="2">
    <source>
        <dbReference type="EMBL" id="TQE93494.1"/>
    </source>
</evidence>
<evidence type="ECO:0000256" key="1">
    <source>
        <dbReference type="SAM" id="MobiDB-lite"/>
    </source>
</evidence>
<accession>A0A540V9S9</accession>
<proteinExistence type="predicted"/>
<gene>
    <name evidence="2" type="ORF">FKY71_18160</name>
</gene>
<dbReference type="InterPro" id="IPR027417">
    <property type="entry name" value="P-loop_NTPase"/>
</dbReference>
<dbReference type="Gene3D" id="3.40.50.300">
    <property type="entry name" value="P-loop containing nucleotide triphosphate hydrolases"/>
    <property type="match status" value="1"/>
</dbReference>
<feature type="region of interest" description="Disordered" evidence="1">
    <location>
        <begin position="394"/>
        <end position="413"/>
    </location>
</feature>
<dbReference type="InterPro" id="IPR038724">
    <property type="entry name" value="RepA"/>
</dbReference>
<protein>
    <submittedName>
        <fullName evidence="2">AAA family ATPase</fullName>
    </submittedName>
</protein>
<evidence type="ECO:0000313" key="3">
    <source>
        <dbReference type="Proteomes" id="UP000315400"/>
    </source>
</evidence>
<dbReference type="Proteomes" id="UP000315400">
    <property type="component" value="Unassembled WGS sequence"/>
</dbReference>
<dbReference type="AlphaFoldDB" id="A0A540V9S9"/>
<sequence length="413" mass="45052">MPESDIQRIANSVARYEPGDPLTNTTAAYFEGETGGALDLSTAGVGDLLNTTPPRREWVIKDRLPHGVVGILGAAGGTGKGFATLQLAVSVATGEPWLGMGVGKEGPTLILSAEDDRDEIHRRLHRVIEHYEWADPFADSWQTANIRDEVARRVYVLDRVGEDNRLTTQVERCTTRTALADRIVEAVQGMDEPPVLIVLDPLSRFDGGDPNDNADGTRLIEAAEHIRKSTGATVLIPHHVNKASSKESAAGQEAIRGASGLVDGARWVGLMTTLRADEAKRYGVDEEEARWYARLDIVKGNYGPPWEGVWLRKLDGGVLAPTEMKATKQRDQEIKADEQYGKVLKETKRLIRKHGPMTRRHIRNNYAGTAGVFGVGEKNAMAAIERAVEAGELFESPDESSTGHLLNLAPGDE</sequence>
<dbReference type="Pfam" id="PF13481">
    <property type="entry name" value="AAA_25"/>
    <property type="match status" value="1"/>
</dbReference>
<name>A0A540V9S9_9GAMM</name>